<accession>F7PVG6</accession>
<gene>
    <name evidence="1" type="ORF">HLPCO_001207</name>
</gene>
<name>F7PVG6_9MOLU</name>
<reference evidence="1 2" key="1">
    <citation type="journal article" date="2011" name="J. Bacteriol.">
        <title>Genome sequence of Haloplasma contractile, an unusual contractile bacterium from a deep-sea anoxic brine lake.</title>
        <authorList>
            <person name="Antunes A."/>
            <person name="Alam I."/>
            <person name="El Dorry H."/>
            <person name="Siam R."/>
            <person name="Robertson A."/>
            <person name="Bajic V.B."/>
            <person name="Stingl U."/>
        </authorList>
    </citation>
    <scope>NUCLEOTIDE SEQUENCE [LARGE SCALE GENOMIC DNA]</scope>
    <source>
        <strain evidence="1 2">SSD-17B</strain>
    </source>
</reference>
<sequence>MELTKNPKVFEVIPNNFFNVLAGENKDVYLDCIFIIHDYLQGKTSFGCDRDELIPVLKEYFDTLETKVKEDTQDPGIRTRDPREKAFSVLRRLRECGWISLEITNNYKHYINFQGYAITIIDALRSLSKKDNSKVQGLVYSIYSYLHNLDTSTAMVALEQVYAGTDYLLTELKKLNSNIKEYIQKIYHDDVENDLEALLKMHFIDYNSNDIYGIYHRLKTTDNVCKFRPYIIDKLEEIKKNRMLLETICNDLIKLNKYTIYDEAEKYTLMSINRVIESFNSIDQVIDDIDEKHSKYVSSSIAKVQFNLTNNGDIPSKINTILKYMVASSKDKKKKSIDQVSDEEMMEGLFELYTQHMINNNSLYKPPRKSGEFLPKEINKPEEVNEETKSLKLERLTKKNIYSKQSIDTIVKTYLQEKDSIKASMIQVESIDDLKVIVYIVLYSRSSNVSYRIKRKDSKIITDHYSFKDFEIWGK</sequence>
<dbReference type="EMBL" id="AFNU02000003">
    <property type="protein sequence ID" value="ERJ12867.1"/>
    <property type="molecule type" value="Genomic_DNA"/>
</dbReference>
<dbReference type="eggNOG" id="ENOG502Z9CE">
    <property type="taxonomic scope" value="Bacteria"/>
</dbReference>
<evidence type="ECO:0000313" key="1">
    <source>
        <dbReference type="EMBL" id="ERJ12867.1"/>
    </source>
</evidence>
<protein>
    <submittedName>
        <fullName evidence="1">Uncharacterized protein</fullName>
    </submittedName>
</protein>
<proteinExistence type="predicted"/>
<reference evidence="1 2" key="2">
    <citation type="journal article" date="2013" name="PLoS ONE">
        <title>INDIGO - INtegrated Data Warehouse of MIcrobial GenOmes with Examples from the Red Sea Extremophiles.</title>
        <authorList>
            <person name="Alam I."/>
            <person name="Antunes A."/>
            <person name="Kamau A.A."/>
            <person name="Ba Alawi W."/>
            <person name="Kalkatawi M."/>
            <person name="Stingl U."/>
            <person name="Bajic V.B."/>
        </authorList>
    </citation>
    <scope>NUCLEOTIDE SEQUENCE [LARGE SCALE GENOMIC DNA]</scope>
    <source>
        <strain evidence="1 2">SSD-17B</strain>
    </source>
</reference>
<dbReference type="InterPro" id="IPR043773">
    <property type="entry name" value="JetA"/>
</dbReference>
<comment type="caution">
    <text evidence="1">The sequence shown here is derived from an EMBL/GenBank/DDBJ whole genome shotgun (WGS) entry which is preliminary data.</text>
</comment>
<organism evidence="1 2">
    <name type="scientific">Haloplasma contractile SSD-17B</name>
    <dbReference type="NCBI Taxonomy" id="1033810"/>
    <lineage>
        <taxon>Bacteria</taxon>
        <taxon>Bacillati</taxon>
        <taxon>Mycoplasmatota</taxon>
        <taxon>Mollicutes</taxon>
        <taxon>Haloplasmatales</taxon>
        <taxon>Haloplasmataceae</taxon>
        <taxon>Haloplasma</taxon>
    </lineage>
</organism>
<dbReference type="InParanoid" id="F7PVG6"/>
<dbReference type="Pfam" id="PF18982">
    <property type="entry name" value="JetA"/>
    <property type="match status" value="1"/>
</dbReference>
<dbReference type="RefSeq" id="WP_008825720.1">
    <property type="nucleotide sequence ID" value="NZ_AFNU02000003.1"/>
</dbReference>
<evidence type="ECO:0000313" key="2">
    <source>
        <dbReference type="Proteomes" id="UP000005707"/>
    </source>
</evidence>
<dbReference type="OrthoDB" id="9807828at2"/>
<dbReference type="Proteomes" id="UP000005707">
    <property type="component" value="Unassembled WGS sequence"/>
</dbReference>
<dbReference type="STRING" id="1033810.HLPCO_001207"/>
<dbReference type="AlphaFoldDB" id="F7PVG6"/>
<keyword evidence="2" id="KW-1185">Reference proteome</keyword>